<dbReference type="GeneID" id="64672781"/>
<name>A0AAD4EKY7_9AGAM</name>
<reference evidence="2" key="1">
    <citation type="journal article" date="2020" name="New Phytol.">
        <title>Comparative genomics reveals dynamic genome evolution in host specialist ectomycorrhizal fungi.</title>
        <authorList>
            <person name="Lofgren L.A."/>
            <person name="Nguyen N.H."/>
            <person name="Vilgalys R."/>
            <person name="Ruytinx J."/>
            <person name="Liao H.L."/>
            <person name="Branco S."/>
            <person name="Kuo A."/>
            <person name="LaButti K."/>
            <person name="Lipzen A."/>
            <person name="Andreopoulos W."/>
            <person name="Pangilinan J."/>
            <person name="Riley R."/>
            <person name="Hundley H."/>
            <person name="Na H."/>
            <person name="Barry K."/>
            <person name="Grigoriev I.V."/>
            <person name="Stajich J.E."/>
            <person name="Kennedy P.G."/>
        </authorList>
    </citation>
    <scope>NUCLEOTIDE SEQUENCE</scope>
    <source>
        <strain evidence="2">FC203</strain>
    </source>
</reference>
<dbReference type="RefSeq" id="XP_041233587.1">
    <property type="nucleotide sequence ID" value="XM_041378483.1"/>
</dbReference>
<gene>
    <name evidence="2" type="ORF">F5891DRAFT_998264</name>
</gene>
<accession>A0AAD4EKY7</accession>
<protein>
    <submittedName>
        <fullName evidence="2">Uncharacterized protein</fullName>
    </submittedName>
</protein>
<feature type="chain" id="PRO_5042121096" evidence="1">
    <location>
        <begin position="19"/>
        <end position="112"/>
    </location>
</feature>
<keyword evidence="3" id="KW-1185">Reference proteome</keyword>
<dbReference type="EMBL" id="JABBWK010000002">
    <property type="protein sequence ID" value="KAG1908012.1"/>
    <property type="molecule type" value="Genomic_DNA"/>
</dbReference>
<keyword evidence="1" id="KW-0732">Signal</keyword>
<feature type="signal peptide" evidence="1">
    <location>
        <begin position="1"/>
        <end position="18"/>
    </location>
</feature>
<sequence>MPIFRLIILTFLSCRGQAVKSSLFTSTANRMIQTGIATIIVLEYSAFLLNKLEGSELVESAVDYYLNSPTAVAVEKGAKEICRQGYHGEELGKKVLEFILENRLSKDLTEKK</sequence>
<evidence type="ECO:0000256" key="1">
    <source>
        <dbReference type="SAM" id="SignalP"/>
    </source>
</evidence>
<evidence type="ECO:0000313" key="2">
    <source>
        <dbReference type="EMBL" id="KAG1908012.1"/>
    </source>
</evidence>
<proteinExistence type="predicted"/>
<dbReference type="Proteomes" id="UP001195769">
    <property type="component" value="Unassembled WGS sequence"/>
</dbReference>
<comment type="caution">
    <text evidence="2">The sequence shown here is derived from an EMBL/GenBank/DDBJ whole genome shotgun (WGS) entry which is preliminary data.</text>
</comment>
<evidence type="ECO:0000313" key="3">
    <source>
        <dbReference type="Proteomes" id="UP001195769"/>
    </source>
</evidence>
<organism evidence="2 3">
    <name type="scientific">Suillus fuscotomentosus</name>
    <dbReference type="NCBI Taxonomy" id="1912939"/>
    <lineage>
        <taxon>Eukaryota</taxon>
        <taxon>Fungi</taxon>
        <taxon>Dikarya</taxon>
        <taxon>Basidiomycota</taxon>
        <taxon>Agaricomycotina</taxon>
        <taxon>Agaricomycetes</taxon>
        <taxon>Agaricomycetidae</taxon>
        <taxon>Boletales</taxon>
        <taxon>Suillineae</taxon>
        <taxon>Suillaceae</taxon>
        <taxon>Suillus</taxon>
    </lineage>
</organism>
<dbReference type="AlphaFoldDB" id="A0AAD4EKY7"/>